<feature type="binding site" description="axial binding residue" evidence="7">
    <location>
        <position position="71"/>
    </location>
    <ligand>
        <name>heme</name>
        <dbReference type="ChEBI" id="CHEBI:30413"/>
        <note>ligand shared with second transmembrane subunit</note>
    </ligand>
    <ligandPart>
        <name>Fe</name>
        <dbReference type="ChEBI" id="CHEBI:18248"/>
    </ligandPart>
</feature>
<comment type="caution">
    <text evidence="9">The sequence shown here is derived from an EMBL/GenBank/DDBJ whole genome shotgun (WGS) entry which is preliminary data.</text>
</comment>
<keyword evidence="7" id="KW-0349">Heme</keyword>
<evidence type="ECO:0000256" key="7">
    <source>
        <dbReference type="PIRSR" id="PIRSR000169-2"/>
    </source>
</evidence>
<dbReference type="CDD" id="cd03494">
    <property type="entry name" value="SQR_TypeC_SdhD"/>
    <property type="match status" value="1"/>
</dbReference>
<dbReference type="UniPathway" id="UPA00223"/>
<reference evidence="9 10" key="1">
    <citation type="submission" date="2018-07" db="EMBL/GenBank/DDBJ databases">
        <title>Corallincola holothuriorum sp. nov., a new facultative anaerobe isolated from sea cucumber Apostichopus japonicus.</title>
        <authorList>
            <person name="Xia H."/>
        </authorList>
    </citation>
    <scope>NUCLEOTIDE SEQUENCE [LARGE SCALE GENOMIC DNA]</scope>
    <source>
        <strain evidence="9 10">C4</strain>
    </source>
</reference>
<feature type="transmembrane region" description="Helical" evidence="8">
    <location>
        <begin position="92"/>
        <end position="115"/>
    </location>
</feature>
<dbReference type="Proteomes" id="UP000252558">
    <property type="component" value="Unassembled WGS sequence"/>
</dbReference>
<dbReference type="SUPFAM" id="SSF81343">
    <property type="entry name" value="Fumarate reductase respiratory complex transmembrane subunits"/>
    <property type="match status" value="1"/>
</dbReference>
<evidence type="ECO:0000256" key="6">
    <source>
        <dbReference type="PIRSR" id="PIRSR000169-1"/>
    </source>
</evidence>
<keyword evidence="7" id="KW-0479">Metal-binding</keyword>
<dbReference type="GO" id="GO:0009055">
    <property type="term" value="F:electron transfer activity"/>
    <property type="evidence" value="ECO:0007669"/>
    <property type="project" value="TreeGrafter"/>
</dbReference>
<evidence type="ECO:0000256" key="1">
    <source>
        <dbReference type="ARBA" id="ARBA00004050"/>
    </source>
</evidence>
<keyword evidence="5" id="KW-1003">Cell membrane</keyword>
<comment type="function">
    <text evidence="1 5">Membrane-anchoring subunit of succinate dehydrogenase (SDH).</text>
</comment>
<protein>
    <recommendedName>
        <fullName evidence="5">Succinate dehydrogenase hydrophobic membrane anchor subunit</fullName>
    </recommendedName>
</protein>
<dbReference type="GO" id="GO:0017004">
    <property type="term" value="P:cytochrome complex assembly"/>
    <property type="evidence" value="ECO:0007669"/>
    <property type="project" value="TreeGrafter"/>
</dbReference>
<gene>
    <name evidence="9" type="primary">sdhD</name>
    <name evidence="9" type="ORF">DU002_01070</name>
</gene>
<evidence type="ECO:0000256" key="5">
    <source>
        <dbReference type="PIRNR" id="PIRNR000169"/>
    </source>
</evidence>
<keyword evidence="5 8" id="KW-0472">Membrane</keyword>
<dbReference type="AlphaFoldDB" id="A0A368NQW4"/>
<dbReference type="OrthoDB" id="5612767at2"/>
<evidence type="ECO:0000256" key="4">
    <source>
        <dbReference type="ARBA" id="ARBA00022989"/>
    </source>
</evidence>
<dbReference type="RefSeq" id="WP_114336849.1">
    <property type="nucleotide sequence ID" value="NZ_QPID01000001.1"/>
</dbReference>
<comment type="pathway">
    <text evidence="5">Carbohydrate metabolism; tricarboxylic acid cycle.</text>
</comment>
<feature type="transmembrane region" description="Helical" evidence="8">
    <location>
        <begin position="17"/>
        <end position="39"/>
    </location>
</feature>
<comment type="subcellular location">
    <subcellularLocation>
        <location evidence="5">Cell inner membrane</location>
        <topology evidence="5">Multi-pass membrane protein</topology>
    </subcellularLocation>
    <subcellularLocation>
        <location evidence="2">Membrane</location>
        <topology evidence="2">Multi-pass membrane protein</topology>
    </subcellularLocation>
</comment>
<feature type="transmembrane region" description="Helical" evidence="8">
    <location>
        <begin position="59"/>
        <end position="80"/>
    </location>
</feature>
<keyword evidence="5" id="KW-0816">Tricarboxylic acid cycle</keyword>
<keyword evidence="4 8" id="KW-1133">Transmembrane helix</keyword>
<keyword evidence="10" id="KW-1185">Reference proteome</keyword>
<dbReference type="PIRSF" id="PIRSF000169">
    <property type="entry name" value="SDH_D"/>
    <property type="match status" value="1"/>
</dbReference>
<comment type="cofactor">
    <cofactor evidence="7">
        <name>heme</name>
        <dbReference type="ChEBI" id="CHEBI:30413"/>
    </cofactor>
    <text evidence="7">The heme is bound between the two transmembrane subunits.</text>
</comment>
<evidence type="ECO:0000313" key="10">
    <source>
        <dbReference type="Proteomes" id="UP000252558"/>
    </source>
</evidence>
<feature type="binding site" evidence="6">
    <location>
        <position position="83"/>
    </location>
    <ligand>
        <name>a ubiquinone</name>
        <dbReference type="ChEBI" id="CHEBI:16389"/>
    </ligand>
</feature>
<evidence type="ECO:0000256" key="3">
    <source>
        <dbReference type="ARBA" id="ARBA00022692"/>
    </source>
</evidence>
<dbReference type="GO" id="GO:0006099">
    <property type="term" value="P:tricarboxylic acid cycle"/>
    <property type="evidence" value="ECO:0007669"/>
    <property type="project" value="UniProtKB-UniRule"/>
</dbReference>
<keyword evidence="5" id="KW-0813">Transport</keyword>
<accession>A0A368NQW4</accession>
<dbReference type="NCBIfam" id="TIGR02968">
    <property type="entry name" value="succ_dehyd_anc"/>
    <property type="match status" value="1"/>
</dbReference>
<dbReference type="EMBL" id="QPID01000001">
    <property type="protein sequence ID" value="RCU52942.1"/>
    <property type="molecule type" value="Genomic_DNA"/>
</dbReference>
<keyword evidence="5" id="KW-0249">Electron transport</keyword>
<evidence type="ECO:0000313" key="9">
    <source>
        <dbReference type="EMBL" id="RCU52942.1"/>
    </source>
</evidence>
<dbReference type="InterPro" id="IPR014312">
    <property type="entry name" value="Succ_DH_anchor"/>
</dbReference>
<dbReference type="Gene3D" id="1.20.1300.10">
    <property type="entry name" value="Fumarate reductase/succinate dehydrogenase, transmembrane subunit"/>
    <property type="match status" value="1"/>
</dbReference>
<evidence type="ECO:0000256" key="8">
    <source>
        <dbReference type="SAM" id="Phobius"/>
    </source>
</evidence>
<dbReference type="GO" id="GO:0020037">
    <property type="term" value="F:heme binding"/>
    <property type="evidence" value="ECO:0007669"/>
    <property type="project" value="InterPro"/>
</dbReference>
<dbReference type="GO" id="GO:0046872">
    <property type="term" value="F:metal ion binding"/>
    <property type="evidence" value="ECO:0007669"/>
    <property type="project" value="UniProtKB-KW"/>
</dbReference>
<dbReference type="InterPro" id="IPR034804">
    <property type="entry name" value="SQR/QFR_C/D"/>
</dbReference>
<evidence type="ECO:0000256" key="2">
    <source>
        <dbReference type="ARBA" id="ARBA00004141"/>
    </source>
</evidence>
<keyword evidence="5" id="KW-0997">Cell inner membrane</keyword>
<name>A0A368NQW4_9GAMM</name>
<dbReference type="GO" id="GO:0005886">
    <property type="term" value="C:plasma membrane"/>
    <property type="evidence" value="ECO:0007669"/>
    <property type="project" value="UniProtKB-SubCell"/>
</dbReference>
<keyword evidence="7" id="KW-0408">Iron</keyword>
<dbReference type="PANTHER" id="PTHR38689">
    <property type="entry name" value="SUCCINATE DEHYDROGENASE HYDROPHOBIC MEMBRANE ANCHOR SUBUNIT"/>
    <property type="match status" value="1"/>
</dbReference>
<organism evidence="9 10">
    <name type="scientific">Corallincola holothuriorum</name>
    <dbReference type="NCBI Taxonomy" id="2282215"/>
    <lineage>
        <taxon>Bacteria</taxon>
        <taxon>Pseudomonadati</taxon>
        <taxon>Pseudomonadota</taxon>
        <taxon>Gammaproteobacteria</taxon>
        <taxon>Alteromonadales</taxon>
        <taxon>Psychromonadaceae</taxon>
        <taxon>Corallincola</taxon>
    </lineage>
</organism>
<proteinExistence type="predicted"/>
<sequence>MVTNAAMLGRSGVHDFVLLRASAIVLALYSIFIVGFALFTPEMTYGVWHGLFSTLAMKVFTFLALIGLLVHCWIGMWQVLTDYIKCSALRAALQFFINLTAVAYVAAGLFILWGVK</sequence>
<keyword evidence="3 8" id="KW-0812">Transmembrane</keyword>
<dbReference type="PANTHER" id="PTHR38689:SF1">
    <property type="entry name" value="SUCCINATE DEHYDROGENASE HYDROPHOBIC MEMBRANE ANCHOR SUBUNIT"/>
    <property type="match status" value="1"/>
</dbReference>